<feature type="signal peptide" evidence="1">
    <location>
        <begin position="1"/>
        <end position="26"/>
    </location>
</feature>
<dbReference type="Proteomes" id="UP000886847">
    <property type="component" value="Unassembled WGS sequence"/>
</dbReference>
<evidence type="ECO:0000313" key="3">
    <source>
        <dbReference type="Proteomes" id="UP000886847"/>
    </source>
</evidence>
<organism evidence="2 3">
    <name type="scientific">Candidatus Borkfalkia faecavium</name>
    <dbReference type="NCBI Taxonomy" id="2838508"/>
    <lineage>
        <taxon>Bacteria</taxon>
        <taxon>Bacillati</taxon>
        <taxon>Bacillota</taxon>
        <taxon>Clostridia</taxon>
        <taxon>Christensenellales</taxon>
        <taxon>Christensenellaceae</taxon>
        <taxon>Candidatus Borkfalkia</taxon>
    </lineage>
</organism>
<sequence length="172" mass="17785">MKKIVSAACAVCFAAALCLFAGCAPAEGRAVYEGVPSSLEGKVTVAIDDPATAACDYYVQADAAAFGDGATALEVIDHFVAEGSLVYEGSVGEFGMYMTAIGVVEEGEEKTVLREDAAEGRYLSFYTNVEADMQGSGGIDYGGTAVEPSVVGVGSMRVEAGAVIYITYYTYA</sequence>
<feature type="chain" id="PRO_5038447080" evidence="1">
    <location>
        <begin position="27"/>
        <end position="172"/>
    </location>
</feature>
<proteinExistence type="predicted"/>
<reference evidence="2" key="2">
    <citation type="submission" date="2021-04" db="EMBL/GenBank/DDBJ databases">
        <authorList>
            <person name="Gilroy R."/>
        </authorList>
    </citation>
    <scope>NUCLEOTIDE SEQUENCE</scope>
    <source>
        <strain evidence="2">2189</strain>
    </source>
</reference>
<dbReference type="PROSITE" id="PS51257">
    <property type="entry name" value="PROKAR_LIPOPROTEIN"/>
    <property type="match status" value="1"/>
</dbReference>
<dbReference type="AlphaFoldDB" id="A0A9D1W129"/>
<name>A0A9D1W129_9FIRM</name>
<evidence type="ECO:0000256" key="1">
    <source>
        <dbReference type="SAM" id="SignalP"/>
    </source>
</evidence>
<evidence type="ECO:0000313" key="2">
    <source>
        <dbReference type="EMBL" id="HIX50639.1"/>
    </source>
</evidence>
<keyword evidence="1" id="KW-0732">Signal</keyword>
<dbReference type="EMBL" id="DXEW01000026">
    <property type="protein sequence ID" value="HIX50639.1"/>
    <property type="molecule type" value="Genomic_DNA"/>
</dbReference>
<reference evidence="2" key="1">
    <citation type="journal article" date="2021" name="PeerJ">
        <title>Extensive microbial diversity within the chicken gut microbiome revealed by metagenomics and culture.</title>
        <authorList>
            <person name="Gilroy R."/>
            <person name="Ravi A."/>
            <person name="Getino M."/>
            <person name="Pursley I."/>
            <person name="Horton D.L."/>
            <person name="Alikhan N.F."/>
            <person name="Baker D."/>
            <person name="Gharbi K."/>
            <person name="Hall N."/>
            <person name="Watson M."/>
            <person name="Adriaenssens E.M."/>
            <person name="Foster-Nyarko E."/>
            <person name="Jarju S."/>
            <person name="Secka A."/>
            <person name="Antonio M."/>
            <person name="Oren A."/>
            <person name="Chaudhuri R.R."/>
            <person name="La Ragione R."/>
            <person name="Hildebrand F."/>
            <person name="Pallen M.J."/>
        </authorList>
    </citation>
    <scope>NUCLEOTIDE SEQUENCE</scope>
    <source>
        <strain evidence="2">2189</strain>
    </source>
</reference>
<comment type="caution">
    <text evidence="2">The sequence shown here is derived from an EMBL/GenBank/DDBJ whole genome shotgun (WGS) entry which is preliminary data.</text>
</comment>
<protein>
    <submittedName>
        <fullName evidence="2">Uncharacterized protein</fullName>
    </submittedName>
</protein>
<gene>
    <name evidence="2" type="ORF">H9851_05090</name>
</gene>
<accession>A0A9D1W129</accession>